<proteinExistence type="predicted"/>
<dbReference type="EMBL" id="MDDG01000001">
    <property type="protein sequence ID" value="OQE46139.1"/>
    <property type="molecule type" value="Genomic_DNA"/>
</dbReference>
<feature type="region of interest" description="Disordered" evidence="1">
    <location>
        <begin position="47"/>
        <end position="98"/>
    </location>
</feature>
<feature type="compositionally biased region" description="Acidic residues" evidence="1">
    <location>
        <begin position="456"/>
        <end position="471"/>
    </location>
</feature>
<gene>
    <name evidence="3" type="ORF">PENCOP_c001G06587</name>
</gene>
<sequence length="594" mass="67906">MDGEWKSIIQQIKSTAITLLLPLFDKIEDDIDTTQWRTRETVVVGQRTEYPHEAPYRMPSPLRQQREEETSHSFAGSDDQSSGSITMTVGHSQERTDSLEDIDFVENDVSVVTSHGKTCLWCSHGVTIDEVDGIDDQTSMSNNPKENNNPDQSQQPQYQHAGYQDWGQQHHHQDHQHDHEMAMQGVPRDKLPPLLFRWSNCDSQGVNSKTHFLAGIFCDSGWFNPEDLPQSRFESLFESHVTKQEVNTPFISTSQSPLSPLHRAIAGQKGAILTVIDTSKLETKVFYAYPLAVRMRTLVINGWKGFGEFLIWGSIPTEAIAHTVEIASLQQITQSHRDINRLIQLPLIRSVPRCKATLREMLAFRRKLPFPSGRTLGKLLTLLQVPVIHWENLAYEFAKAWGWRHKKEITLLLNGIRSPPPYLPEELSDSESEAPWPTPQKTPQKMHFSSNRDSDIDYEPPETDEDPESTSESEGMTKSRSMSMCDDPETDDEEKFSTHETLSSEIFPEDYGVEDLPKQVQGQEVIDLTSDNEETSSKCALQRDWPSDDDPYMYPDTPTKTHPSQSSHEKRSTRHLVLNGQTDMDFFEKFRHWS</sequence>
<dbReference type="AlphaFoldDB" id="A0A1V6V6M5"/>
<comment type="caution">
    <text evidence="3">The sequence shown here is derived from an EMBL/GenBank/DDBJ whole genome shotgun (WGS) entry which is preliminary data.</text>
</comment>
<feature type="region of interest" description="Disordered" evidence="1">
    <location>
        <begin position="528"/>
        <end position="577"/>
    </location>
</feature>
<evidence type="ECO:0000259" key="2">
    <source>
        <dbReference type="Pfam" id="PF24494"/>
    </source>
</evidence>
<feature type="compositionally biased region" description="Polar residues" evidence="1">
    <location>
        <begin position="136"/>
        <end position="158"/>
    </location>
</feature>
<accession>A0A1V6V6M5</accession>
<name>A0A1V6V6M5_9EURO</name>
<dbReference type="Proteomes" id="UP000191500">
    <property type="component" value="Unassembled WGS sequence"/>
</dbReference>
<evidence type="ECO:0000313" key="3">
    <source>
        <dbReference type="EMBL" id="OQE46139.1"/>
    </source>
</evidence>
<reference evidence="4" key="1">
    <citation type="journal article" date="2017" name="Nat. Microbiol.">
        <title>Global analysis of biosynthetic gene clusters reveals vast potential of secondary metabolite production in Penicillium species.</title>
        <authorList>
            <person name="Nielsen J.C."/>
            <person name="Grijseels S."/>
            <person name="Prigent S."/>
            <person name="Ji B."/>
            <person name="Dainat J."/>
            <person name="Nielsen K.F."/>
            <person name="Frisvad J.C."/>
            <person name="Workman M."/>
            <person name="Nielsen J."/>
        </authorList>
    </citation>
    <scope>NUCLEOTIDE SEQUENCE [LARGE SCALE GENOMIC DNA]</scope>
    <source>
        <strain evidence="4">IBT 31321</strain>
    </source>
</reference>
<feature type="compositionally biased region" description="Polar residues" evidence="1">
    <location>
        <begin position="72"/>
        <end position="91"/>
    </location>
</feature>
<feature type="compositionally biased region" description="Polar residues" evidence="1">
    <location>
        <begin position="439"/>
        <end position="449"/>
    </location>
</feature>
<feature type="domain" description="DUF7587" evidence="2">
    <location>
        <begin position="191"/>
        <end position="328"/>
    </location>
</feature>
<keyword evidence="4" id="KW-1185">Reference proteome</keyword>
<organism evidence="3 4">
    <name type="scientific">Penicillium coprophilum</name>
    <dbReference type="NCBI Taxonomy" id="36646"/>
    <lineage>
        <taxon>Eukaryota</taxon>
        <taxon>Fungi</taxon>
        <taxon>Dikarya</taxon>
        <taxon>Ascomycota</taxon>
        <taxon>Pezizomycotina</taxon>
        <taxon>Eurotiomycetes</taxon>
        <taxon>Eurotiomycetidae</taxon>
        <taxon>Eurotiales</taxon>
        <taxon>Aspergillaceae</taxon>
        <taxon>Penicillium</taxon>
    </lineage>
</organism>
<protein>
    <recommendedName>
        <fullName evidence="2">DUF7587 domain-containing protein</fullName>
    </recommendedName>
</protein>
<dbReference type="InterPro" id="IPR056009">
    <property type="entry name" value="DUF7587"/>
</dbReference>
<feature type="region of interest" description="Disordered" evidence="1">
    <location>
        <begin position="134"/>
        <end position="182"/>
    </location>
</feature>
<evidence type="ECO:0000256" key="1">
    <source>
        <dbReference type="SAM" id="MobiDB-lite"/>
    </source>
</evidence>
<evidence type="ECO:0000313" key="4">
    <source>
        <dbReference type="Proteomes" id="UP000191500"/>
    </source>
</evidence>
<feature type="region of interest" description="Disordered" evidence="1">
    <location>
        <begin position="423"/>
        <end position="512"/>
    </location>
</feature>
<dbReference type="Pfam" id="PF24494">
    <property type="entry name" value="DUF7587"/>
    <property type="match status" value="1"/>
</dbReference>